<feature type="non-terminal residue" evidence="2">
    <location>
        <position position="126"/>
    </location>
</feature>
<evidence type="ECO:0000313" key="2">
    <source>
        <dbReference type="EMBL" id="KAF6765700.1"/>
    </source>
</evidence>
<feature type="region of interest" description="Disordered" evidence="1">
    <location>
        <begin position="1"/>
        <end position="21"/>
    </location>
</feature>
<feature type="compositionally biased region" description="Basic and acidic residues" evidence="1">
    <location>
        <begin position="1"/>
        <end position="11"/>
    </location>
</feature>
<evidence type="ECO:0000256" key="1">
    <source>
        <dbReference type="SAM" id="MobiDB-lite"/>
    </source>
</evidence>
<comment type="caution">
    <text evidence="2">The sequence shown here is derived from an EMBL/GenBank/DDBJ whole genome shotgun (WGS) entry which is preliminary data.</text>
</comment>
<keyword evidence="3" id="KW-1185">Reference proteome</keyword>
<gene>
    <name evidence="2" type="ORF">DFP72DRAFT_773733</name>
</gene>
<proteinExistence type="predicted"/>
<reference evidence="2 3" key="1">
    <citation type="submission" date="2020-07" db="EMBL/GenBank/DDBJ databases">
        <title>Comparative genomics of pyrophilous fungi reveals a link between fire events and developmental genes.</title>
        <authorList>
            <consortium name="DOE Joint Genome Institute"/>
            <person name="Steindorff A.S."/>
            <person name="Carver A."/>
            <person name="Calhoun S."/>
            <person name="Stillman K."/>
            <person name="Liu H."/>
            <person name="Lipzen A."/>
            <person name="Pangilinan J."/>
            <person name="Labutti K."/>
            <person name="Bruns T.D."/>
            <person name="Grigoriev I.V."/>
        </authorList>
    </citation>
    <scope>NUCLEOTIDE SEQUENCE [LARGE SCALE GENOMIC DNA]</scope>
    <source>
        <strain evidence="2 3">CBS 144469</strain>
    </source>
</reference>
<dbReference type="EMBL" id="JACGCI010000002">
    <property type="protein sequence ID" value="KAF6765700.1"/>
    <property type="molecule type" value="Genomic_DNA"/>
</dbReference>
<dbReference type="Proteomes" id="UP000521943">
    <property type="component" value="Unassembled WGS sequence"/>
</dbReference>
<name>A0A8H6IHF9_9AGAR</name>
<accession>A0A8H6IHF9</accession>
<evidence type="ECO:0000313" key="3">
    <source>
        <dbReference type="Proteomes" id="UP000521943"/>
    </source>
</evidence>
<dbReference type="OrthoDB" id="3067660at2759"/>
<sequence>MVEIARKYHEEAQEDVAAEQTGREEAIVDALETLDAQLSNEQREELGRKLTYEDITDALSKMPNGKAAGLDGIPTELWKTLHRTYQEQSRKSDGASPEPFDIISLIQQVFNDIEENGVQPGSGFAE</sequence>
<organism evidence="2 3">
    <name type="scientific">Ephemerocybe angulata</name>
    <dbReference type="NCBI Taxonomy" id="980116"/>
    <lineage>
        <taxon>Eukaryota</taxon>
        <taxon>Fungi</taxon>
        <taxon>Dikarya</taxon>
        <taxon>Basidiomycota</taxon>
        <taxon>Agaricomycotina</taxon>
        <taxon>Agaricomycetes</taxon>
        <taxon>Agaricomycetidae</taxon>
        <taxon>Agaricales</taxon>
        <taxon>Agaricineae</taxon>
        <taxon>Psathyrellaceae</taxon>
        <taxon>Ephemerocybe</taxon>
    </lineage>
</organism>
<dbReference type="AlphaFoldDB" id="A0A8H6IHF9"/>
<protein>
    <submittedName>
        <fullName evidence="2">Uncharacterized protein</fullName>
    </submittedName>
</protein>